<keyword evidence="9 12" id="KW-1133">Transmembrane helix</keyword>
<dbReference type="InterPro" id="IPR004772">
    <property type="entry name" value="TrkH"/>
</dbReference>
<keyword evidence="11 12" id="KW-0472">Membrane</keyword>
<proteinExistence type="inferred from homology"/>
<feature type="transmembrane region" description="Helical" evidence="12">
    <location>
        <begin position="452"/>
        <end position="472"/>
    </location>
</feature>
<feature type="transmembrane region" description="Helical" evidence="12">
    <location>
        <begin position="208"/>
        <end position="230"/>
    </location>
</feature>
<dbReference type="EMBL" id="JAFLVR010000050">
    <property type="protein sequence ID" value="MBO0454166.1"/>
    <property type="molecule type" value="Genomic_DNA"/>
</dbReference>
<feature type="transmembrane region" description="Helical" evidence="12">
    <location>
        <begin position="237"/>
        <end position="258"/>
    </location>
</feature>
<feature type="transmembrane region" description="Helical" evidence="12">
    <location>
        <begin position="391"/>
        <end position="411"/>
    </location>
</feature>
<keyword evidence="7 12" id="KW-0812">Transmembrane</keyword>
<feature type="transmembrane region" description="Helical" evidence="12">
    <location>
        <begin position="181"/>
        <end position="202"/>
    </location>
</feature>
<name>A0ABS3HL45_9ENTE</name>
<evidence type="ECO:0000256" key="5">
    <source>
        <dbReference type="ARBA" id="ARBA00022519"/>
    </source>
</evidence>
<dbReference type="PIRSF" id="PIRSF006247">
    <property type="entry name" value="TrkH"/>
    <property type="match status" value="1"/>
</dbReference>
<feature type="transmembrane region" description="Helical" evidence="12">
    <location>
        <begin position="12"/>
        <end position="31"/>
    </location>
</feature>
<keyword evidence="4" id="KW-1003">Cell membrane</keyword>
<evidence type="ECO:0000256" key="8">
    <source>
        <dbReference type="ARBA" id="ARBA00022958"/>
    </source>
</evidence>
<feature type="transmembrane region" description="Helical" evidence="12">
    <location>
        <begin position="326"/>
        <end position="348"/>
    </location>
</feature>
<gene>
    <name evidence="13" type="ORF">JZO85_18055</name>
</gene>
<dbReference type="RefSeq" id="WP_207109905.1">
    <property type="nucleotide sequence ID" value="NZ_JAFLVR010000050.1"/>
</dbReference>
<comment type="caution">
    <text evidence="13">The sequence shown here is derived from an EMBL/GenBank/DDBJ whole genome shotgun (WGS) entry which is preliminary data.</text>
</comment>
<feature type="transmembrane region" description="Helical" evidence="12">
    <location>
        <begin position="301"/>
        <end position="320"/>
    </location>
</feature>
<feature type="transmembrane region" description="Helical" evidence="12">
    <location>
        <begin position="270"/>
        <end position="289"/>
    </location>
</feature>
<dbReference type="Pfam" id="PF02386">
    <property type="entry name" value="TrkH"/>
    <property type="match status" value="1"/>
</dbReference>
<dbReference type="PANTHER" id="PTHR32024">
    <property type="entry name" value="TRK SYSTEM POTASSIUM UPTAKE PROTEIN TRKG-RELATED"/>
    <property type="match status" value="1"/>
</dbReference>
<comment type="similarity">
    <text evidence="2">Belongs to the TrkH potassium transport family.</text>
</comment>
<feature type="transmembrane region" description="Helical" evidence="12">
    <location>
        <begin position="67"/>
        <end position="89"/>
    </location>
</feature>
<evidence type="ECO:0000256" key="7">
    <source>
        <dbReference type="ARBA" id="ARBA00022692"/>
    </source>
</evidence>
<evidence type="ECO:0000256" key="9">
    <source>
        <dbReference type="ARBA" id="ARBA00022989"/>
    </source>
</evidence>
<keyword evidence="14" id="KW-1185">Reference proteome</keyword>
<protein>
    <submittedName>
        <fullName evidence="13">TrkH family potassium uptake protein</fullName>
    </submittedName>
</protein>
<evidence type="ECO:0000313" key="13">
    <source>
        <dbReference type="EMBL" id="MBO0454166.1"/>
    </source>
</evidence>
<evidence type="ECO:0000256" key="11">
    <source>
        <dbReference type="ARBA" id="ARBA00023136"/>
    </source>
</evidence>
<organism evidence="13 14">
    <name type="scientific">Candidatus Enterococcus murrayae</name>
    <dbReference type="NCBI Taxonomy" id="2815321"/>
    <lineage>
        <taxon>Bacteria</taxon>
        <taxon>Bacillati</taxon>
        <taxon>Bacillota</taxon>
        <taxon>Bacilli</taxon>
        <taxon>Lactobacillales</taxon>
        <taxon>Enterococcaceae</taxon>
        <taxon>Enterococcus</taxon>
    </lineage>
</organism>
<evidence type="ECO:0000256" key="2">
    <source>
        <dbReference type="ARBA" id="ARBA00009137"/>
    </source>
</evidence>
<keyword evidence="3" id="KW-0813">Transport</keyword>
<dbReference type="Proteomes" id="UP000664495">
    <property type="component" value="Unassembled WGS sequence"/>
</dbReference>
<evidence type="ECO:0000256" key="4">
    <source>
        <dbReference type="ARBA" id="ARBA00022475"/>
    </source>
</evidence>
<keyword evidence="8" id="KW-0630">Potassium</keyword>
<accession>A0ABS3HL45</accession>
<sequence>MNKKMVLFTIGKLLKVESILLLLPCLVGLIFSEKEAVSYAIVAVFVFIIGTLFSWKKPKNRNIYAKEGFFIVGVSWALLSLFGGFPFMLSGEIPSFADAFFETVSGFTTTGSSILSTLSNMSHASLFWRSFTHWIGGMGILVFTVAFIPIASGRTMHILKAEMPGPIIGKLVSKVHVTARILYVIYTVLTLVQIILLILGGMPVFDSILNSFATAGTGGFSMSNVGIAGYNSAYIDAVITVFMILFGINFNLIYFFLIGKILPVLKSEELRGYLGIIAVSTILITINISSQYSSYLKAFRYAVFQVASIITTTGFTTANYDLWPMFSQVILLLLMFVGACAGSTGGGIKVSRIQMLFKHAIQELKRIVHSRSVTSLEYEGETIAPKTIGNIHAYLVLYLLVFVGSLLILSLENIDFQTIFSAVATCINNVGPGFKAIGPTGNFGFLSDLSKLTLSLVMLAGRLEMFPILLLFSKSFWKT</sequence>
<keyword evidence="6" id="KW-0633">Potassium transport</keyword>
<dbReference type="InterPro" id="IPR003445">
    <property type="entry name" value="Cat_transpt"/>
</dbReference>
<evidence type="ECO:0000256" key="10">
    <source>
        <dbReference type="ARBA" id="ARBA00023065"/>
    </source>
</evidence>
<evidence type="ECO:0000313" key="14">
    <source>
        <dbReference type="Proteomes" id="UP000664495"/>
    </source>
</evidence>
<evidence type="ECO:0000256" key="1">
    <source>
        <dbReference type="ARBA" id="ARBA00004429"/>
    </source>
</evidence>
<reference evidence="13 14" key="1">
    <citation type="submission" date="2021-03" db="EMBL/GenBank/DDBJ databases">
        <title>Enterococcal diversity collection.</title>
        <authorList>
            <person name="Gilmore M.S."/>
            <person name="Schwartzman J."/>
            <person name="Van Tyne D."/>
            <person name="Martin M."/>
            <person name="Earl A.M."/>
            <person name="Manson A.L."/>
            <person name="Straub T."/>
            <person name="Salamzade R."/>
            <person name="Saavedra J."/>
            <person name="Lebreton F."/>
            <person name="Prichula J."/>
            <person name="Schaufler K."/>
            <person name="Gaca A."/>
            <person name="Sgardioli B."/>
            <person name="Wagenaar J."/>
            <person name="Strong T."/>
        </authorList>
    </citation>
    <scope>NUCLEOTIDE SEQUENCE [LARGE SCALE GENOMIC DNA]</scope>
    <source>
        <strain evidence="13 14">MJM16</strain>
    </source>
</reference>
<keyword evidence="10" id="KW-0406">Ion transport</keyword>
<evidence type="ECO:0000256" key="12">
    <source>
        <dbReference type="SAM" id="Phobius"/>
    </source>
</evidence>
<evidence type="ECO:0000256" key="6">
    <source>
        <dbReference type="ARBA" id="ARBA00022538"/>
    </source>
</evidence>
<keyword evidence="5" id="KW-0997">Cell inner membrane</keyword>
<feature type="transmembrane region" description="Helical" evidence="12">
    <location>
        <begin position="131"/>
        <end position="151"/>
    </location>
</feature>
<dbReference type="PANTHER" id="PTHR32024:SF2">
    <property type="entry name" value="TRK SYSTEM POTASSIUM UPTAKE PROTEIN TRKG-RELATED"/>
    <property type="match status" value="1"/>
</dbReference>
<feature type="transmembrane region" description="Helical" evidence="12">
    <location>
        <begin position="37"/>
        <end position="55"/>
    </location>
</feature>
<evidence type="ECO:0000256" key="3">
    <source>
        <dbReference type="ARBA" id="ARBA00022448"/>
    </source>
</evidence>
<comment type="subcellular location">
    <subcellularLocation>
        <location evidence="1">Cell inner membrane</location>
        <topology evidence="1">Multi-pass membrane protein</topology>
    </subcellularLocation>
</comment>